<accession>A0A7V5NXU6</accession>
<dbReference type="Gene3D" id="3.20.20.370">
    <property type="entry name" value="Glycoside hydrolase/deacetylase"/>
    <property type="match status" value="1"/>
</dbReference>
<dbReference type="PANTHER" id="PTHR43123:SF4">
    <property type="entry name" value="POLYSACCHARIDE DEACETYLASE"/>
    <property type="match status" value="1"/>
</dbReference>
<evidence type="ECO:0000256" key="2">
    <source>
        <dbReference type="ARBA" id="ARBA00010973"/>
    </source>
</evidence>
<sequence>MTLPKSYLKYKHRHRGMDHDLYDYSPLPGRPPVRWPDARHKVALWVTVSLEYFPLKPADTPFRAPGHMVTPYPDLRTYTARDYGNRVGIFRILEVFDRLGVKASFPTNSALTRRTPRLIEEVAGRGHEFIGHGVDMNALSYGGLDMAKEKRQIRKALKDLRAATGRSVRGWLSPARSESEHTLEILGENGIDYVCDWVNDDMPYPIKGGEHTLIAMPHTMELEDLRLLVELGQRESVWQSQIYSALETLRKEAAHQGGRILHIALTPYVIGQAWRIKTLFETLEVLMATPWVWNACGADILDVWKAQQ</sequence>
<evidence type="ECO:0000313" key="6">
    <source>
        <dbReference type="EMBL" id="HHI89073.1"/>
    </source>
</evidence>
<organism evidence="6">
    <name type="scientific">Hellea balneolensis</name>
    <dbReference type="NCBI Taxonomy" id="287478"/>
    <lineage>
        <taxon>Bacteria</taxon>
        <taxon>Pseudomonadati</taxon>
        <taxon>Pseudomonadota</taxon>
        <taxon>Alphaproteobacteria</taxon>
        <taxon>Maricaulales</taxon>
        <taxon>Robiginitomaculaceae</taxon>
        <taxon>Hellea</taxon>
    </lineage>
</organism>
<dbReference type="SUPFAM" id="SSF88713">
    <property type="entry name" value="Glycoside hydrolase/deacetylase"/>
    <property type="match status" value="1"/>
</dbReference>
<dbReference type="InterPro" id="IPR002509">
    <property type="entry name" value="NODB_dom"/>
</dbReference>
<dbReference type="AlphaFoldDB" id="A0A7V5NXU6"/>
<comment type="similarity">
    <text evidence="2">Belongs to the polysaccharide deacetylase family.</text>
</comment>
<reference evidence="6" key="1">
    <citation type="journal article" date="2020" name="mSystems">
        <title>Genome- and Community-Level Interaction Insights into Carbon Utilization and Element Cycling Functions of Hydrothermarchaeota in Hydrothermal Sediment.</title>
        <authorList>
            <person name="Zhou Z."/>
            <person name="Liu Y."/>
            <person name="Xu W."/>
            <person name="Pan J."/>
            <person name="Luo Z.H."/>
            <person name="Li M."/>
        </authorList>
    </citation>
    <scope>NUCLEOTIDE SEQUENCE [LARGE SCALE GENOMIC DNA]</scope>
    <source>
        <strain evidence="6">HyVt-538</strain>
    </source>
</reference>
<protein>
    <recommendedName>
        <fullName evidence="3">Chitooligosaccharide deacetylase</fullName>
    </recommendedName>
    <alternativeName>
        <fullName evidence="4">Nodulation protein B</fullName>
    </alternativeName>
</protein>
<dbReference type="EMBL" id="DROP01000259">
    <property type="protein sequence ID" value="HHI89073.1"/>
    <property type="molecule type" value="Genomic_DNA"/>
</dbReference>
<evidence type="ECO:0000256" key="4">
    <source>
        <dbReference type="ARBA" id="ARBA00032976"/>
    </source>
</evidence>
<name>A0A7V5NXU6_9PROT</name>
<comment type="function">
    <text evidence="1">Is involved in generating a small heat-stable compound (Nod), an acylated oligomer of N-acetylglucosamine, that stimulates mitosis in various plant protoplasts.</text>
</comment>
<dbReference type="GO" id="GO:0016810">
    <property type="term" value="F:hydrolase activity, acting on carbon-nitrogen (but not peptide) bonds"/>
    <property type="evidence" value="ECO:0007669"/>
    <property type="project" value="InterPro"/>
</dbReference>
<dbReference type="Proteomes" id="UP000885806">
    <property type="component" value="Unassembled WGS sequence"/>
</dbReference>
<evidence type="ECO:0000256" key="3">
    <source>
        <dbReference type="ARBA" id="ARBA00020071"/>
    </source>
</evidence>
<evidence type="ECO:0000256" key="1">
    <source>
        <dbReference type="ARBA" id="ARBA00003236"/>
    </source>
</evidence>
<proteinExistence type="inferred from homology"/>
<dbReference type="PANTHER" id="PTHR43123">
    <property type="entry name" value="POLYSACCHARIDE DEACETYLASE-RELATED"/>
    <property type="match status" value="1"/>
</dbReference>
<dbReference type="InterPro" id="IPR011330">
    <property type="entry name" value="Glyco_hydro/deAcase_b/a-brl"/>
</dbReference>
<gene>
    <name evidence="6" type="ORF">ENK01_03885</name>
</gene>
<feature type="domain" description="NodB homology" evidence="5">
    <location>
        <begin position="83"/>
        <end position="194"/>
    </location>
</feature>
<evidence type="ECO:0000259" key="5">
    <source>
        <dbReference type="Pfam" id="PF01522"/>
    </source>
</evidence>
<dbReference type="GO" id="GO:0005975">
    <property type="term" value="P:carbohydrate metabolic process"/>
    <property type="evidence" value="ECO:0007669"/>
    <property type="project" value="InterPro"/>
</dbReference>
<dbReference type="Pfam" id="PF01522">
    <property type="entry name" value="Polysacc_deac_1"/>
    <property type="match status" value="1"/>
</dbReference>
<comment type="caution">
    <text evidence="6">The sequence shown here is derived from an EMBL/GenBank/DDBJ whole genome shotgun (WGS) entry which is preliminary data.</text>
</comment>